<evidence type="ECO:0000313" key="2">
    <source>
        <dbReference type="Proteomes" id="UP000095287"/>
    </source>
</evidence>
<proteinExistence type="predicted"/>
<protein>
    <submittedName>
        <fullName evidence="3">Transposase</fullName>
    </submittedName>
</protein>
<sequence>MLRKWSAETILWTSTAEYPTAKRTSTDQMGRRMKENKQKLEKLEERKTEQTIGMKIEIILSVLTFDISG</sequence>
<evidence type="ECO:0000313" key="3">
    <source>
        <dbReference type="WBParaSite" id="L893_g26079.t1"/>
    </source>
</evidence>
<dbReference type="WBParaSite" id="L893_g26079.t1">
    <property type="protein sequence ID" value="L893_g26079.t1"/>
    <property type="gene ID" value="L893_g26079"/>
</dbReference>
<reference evidence="3" key="1">
    <citation type="submission" date="2016-11" db="UniProtKB">
        <authorList>
            <consortium name="WormBaseParasite"/>
        </authorList>
    </citation>
    <scope>IDENTIFICATION</scope>
</reference>
<accession>A0A1I7ZFQ0</accession>
<feature type="coiled-coil region" evidence="1">
    <location>
        <begin position="26"/>
        <end position="53"/>
    </location>
</feature>
<dbReference type="Proteomes" id="UP000095287">
    <property type="component" value="Unplaced"/>
</dbReference>
<name>A0A1I7ZFQ0_9BILA</name>
<keyword evidence="2" id="KW-1185">Reference proteome</keyword>
<organism evidence="2 3">
    <name type="scientific">Steinernema glaseri</name>
    <dbReference type="NCBI Taxonomy" id="37863"/>
    <lineage>
        <taxon>Eukaryota</taxon>
        <taxon>Metazoa</taxon>
        <taxon>Ecdysozoa</taxon>
        <taxon>Nematoda</taxon>
        <taxon>Chromadorea</taxon>
        <taxon>Rhabditida</taxon>
        <taxon>Tylenchina</taxon>
        <taxon>Panagrolaimomorpha</taxon>
        <taxon>Strongyloidoidea</taxon>
        <taxon>Steinernematidae</taxon>
        <taxon>Steinernema</taxon>
    </lineage>
</organism>
<evidence type="ECO:0000256" key="1">
    <source>
        <dbReference type="SAM" id="Coils"/>
    </source>
</evidence>
<keyword evidence="1" id="KW-0175">Coiled coil</keyword>
<dbReference type="AlphaFoldDB" id="A0A1I7ZFQ0"/>